<dbReference type="Proteomes" id="UP001284771">
    <property type="component" value="Unassembled WGS sequence"/>
</dbReference>
<protein>
    <submittedName>
        <fullName evidence="1">DUF3231 family protein</fullName>
    </submittedName>
</protein>
<dbReference type="Pfam" id="PF11553">
    <property type="entry name" value="DUF3231"/>
    <property type="match status" value="1"/>
</dbReference>
<dbReference type="InterPro" id="IPR021617">
    <property type="entry name" value="DUF3231"/>
</dbReference>
<evidence type="ECO:0000313" key="1">
    <source>
        <dbReference type="EMBL" id="MDW8516396.1"/>
    </source>
</evidence>
<dbReference type="EMBL" id="JAWUZT010000024">
    <property type="protein sequence ID" value="MDW8516396.1"/>
    <property type="molecule type" value="Genomic_DNA"/>
</dbReference>
<keyword evidence="2" id="KW-1185">Reference proteome</keyword>
<comment type="caution">
    <text evidence="1">The sequence shown here is derived from an EMBL/GenBank/DDBJ whole genome shotgun (WGS) entry which is preliminary data.</text>
</comment>
<reference evidence="2" key="1">
    <citation type="submission" date="2023-07" db="EMBL/GenBank/DDBJ databases">
        <title>Draft genomic sequences of Priestia flexa CCM isolated from the soil of an abandoned mine contaminated by free cyanide in the high Andean zone of Tacna, Peru.</title>
        <authorList>
            <person name="Caceda Quiroz C.J."/>
            <person name="Maraza Chooque G.J."/>
            <person name="Fora Quispe G.L."/>
            <person name="Carpio Mamani M."/>
        </authorList>
    </citation>
    <scope>NUCLEOTIDE SEQUENCE [LARGE SCALE GENOMIC DNA]</scope>
    <source>
        <strain evidence="2">CCM</strain>
    </source>
</reference>
<sequence>MIYHTGISSTNGLSNYGTALSKVARKDITIDFGRLLLETVKFALDGVKISIKKGWLEQPPLAAKHDFFSRNN</sequence>
<organism evidence="1 2">
    <name type="scientific">Priestia flexa</name>
    <dbReference type="NCBI Taxonomy" id="86664"/>
    <lineage>
        <taxon>Bacteria</taxon>
        <taxon>Bacillati</taxon>
        <taxon>Bacillota</taxon>
        <taxon>Bacilli</taxon>
        <taxon>Bacillales</taxon>
        <taxon>Bacillaceae</taxon>
        <taxon>Priestia</taxon>
    </lineage>
</organism>
<proteinExistence type="predicted"/>
<name>A0ABU4J5X5_9BACI</name>
<evidence type="ECO:0000313" key="2">
    <source>
        <dbReference type="Proteomes" id="UP001284771"/>
    </source>
</evidence>
<dbReference type="Gene3D" id="1.20.1260.10">
    <property type="match status" value="1"/>
</dbReference>
<dbReference type="RefSeq" id="WP_318757617.1">
    <property type="nucleotide sequence ID" value="NZ_JAWUZT010000024.1"/>
</dbReference>
<gene>
    <name evidence="1" type="ORF">RIB56_09655</name>
</gene>
<accession>A0ABU4J5X5</accession>
<dbReference type="InterPro" id="IPR012347">
    <property type="entry name" value="Ferritin-like"/>
</dbReference>